<sequence>MVTVAKTANNFHFTHKIHSADKQQIKVSLHQMESWAYTNLMKFNKAKCKALHLDQGDPKQKYRPGGEWIESSPEEKDLGVLAEEQLNMSWQCALVAQKPVFWIASKRSMSYRPCYDSMILNLSRNLIAALQ</sequence>
<proteinExistence type="predicted"/>
<dbReference type="PANTHER" id="PTHR33332">
    <property type="entry name" value="REVERSE TRANSCRIPTASE DOMAIN-CONTAINING PROTEIN"/>
    <property type="match status" value="1"/>
</dbReference>
<keyword evidence="2" id="KW-1185">Reference proteome</keyword>
<protein>
    <submittedName>
        <fullName evidence="1">Rna-directed dna polymerase from mobile element jockey-like</fullName>
    </submittedName>
</protein>
<dbReference type="EMBL" id="WHWB01034315">
    <property type="protein sequence ID" value="KAJ7411537.1"/>
    <property type="molecule type" value="Genomic_DNA"/>
</dbReference>
<evidence type="ECO:0000313" key="1">
    <source>
        <dbReference type="EMBL" id="KAJ7411537.1"/>
    </source>
</evidence>
<reference evidence="1" key="1">
    <citation type="submission" date="2019-10" db="EMBL/GenBank/DDBJ databases">
        <authorList>
            <person name="Soares A.E.R."/>
            <person name="Aleixo A."/>
            <person name="Schneider P."/>
            <person name="Miyaki C.Y."/>
            <person name="Schneider M.P."/>
            <person name="Mello C."/>
            <person name="Vasconcelos A.T.R."/>
        </authorList>
    </citation>
    <scope>NUCLEOTIDE SEQUENCE</scope>
    <source>
        <tissue evidence="1">Muscle</tissue>
    </source>
</reference>
<comment type="caution">
    <text evidence="1">The sequence shown here is derived from an EMBL/GenBank/DDBJ whole genome shotgun (WGS) entry which is preliminary data.</text>
</comment>
<gene>
    <name evidence="1" type="ORF">WISP_102378</name>
</gene>
<name>A0ABQ9D3J1_9PASS</name>
<dbReference type="Proteomes" id="UP001145742">
    <property type="component" value="Unassembled WGS sequence"/>
</dbReference>
<accession>A0ABQ9D3J1</accession>
<evidence type="ECO:0000313" key="2">
    <source>
        <dbReference type="Proteomes" id="UP001145742"/>
    </source>
</evidence>
<organism evidence="1 2">
    <name type="scientific">Willisornis vidua</name>
    <name type="common">Xingu scale-backed antbird</name>
    <dbReference type="NCBI Taxonomy" id="1566151"/>
    <lineage>
        <taxon>Eukaryota</taxon>
        <taxon>Metazoa</taxon>
        <taxon>Chordata</taxon>
        <taxon>Craniata</taxon>
        <taxon>Vertebrata</taxon>
        <taxon>Euteleostomi</taxon>
        <taxon>Archelosauria</taxon>
        <taxon>Archosauria</taxon>
        <taxon>Dinosauria</taxon>
        <taxon>Saurischia</taxon>
        <taxon>Theropoda</taxon>
        <taxon>Coelurosauria</taxon>
        <taxon>Aves</taxon>
        <taxon>Neognathae</taxon>
        <taxon>Neoaves</taxon>
        <taxon>Telluraves</taxon>
        <taxon>Australaves</taxon>
        <taxon>Passeriformes</taxon>
        <taxon>Thamnophilidae</taxon>
        <taxon>Willisornis</taxon>
    </lineage>
</organism>